<evidence type="ECO:0000313" key="3">
    <source>
        <dbReference type="Proteomes" id="UP000218334"/>
    </source>
</evidence>
<feature type="region of interest" description="Disordered" evidence="1">
    <location>
        <begin position="144"/>
        <end position="206"/>
    </location>
</feature>
<feature type="region of interest" description="Disordered" evidence="1">
    <location>
        <begin position="1"/>
        <end position="21"/>
    </location>
</feature>
<dbReference type="Proteomes" id="UP000218334">
    <property type="component" value="Unassembled WGS sequence"/>
</dbReference>
<feature type="compositionally biased region" description="Basic residues" evidence="1">
    <location>
        <begin position="191"/>
        <end position="202"/>
    </location>
</feature>
<gene>
    <name evidence="2" type="ORF">ARMSODRAFT_1020074</name>
</gene>
<protein>
    <submittedName>
        <fullName evidence="2">Uncharacterized protein</fullName>
    </submittedName>
</protein>
<feature type="region of interest" description="Disordered" evidence="1">
    <location>
        <begin position="48"/>
        <end position="80"/>
    </location>
</feature>
<proteinExistence type="predicted"/>
<evidence type="ECO:0000256" key="1">
    <source>
        <dbReference type="SAM" id="MobiDB-lite"/>
    </source>
</evidence>
<feature type="compositionally biased region" description="Basic and acidic residues" evidence="1">
    <location>
        <begin position="169"/>
        <end position="180"/>
    </location>
</feature>
<sequence>MSAPAKSRKPGPGRKGIIKRASPTAALTLLKEHDSTINNSKAKLKVLEDSSLPRKNSVLKDQSNASKCPHVSAPDSPGTAQVKKTVKMASNEDQAASHQKATSISFICPSKTLKKTKQPLLVFDEYSSDKAMPVKQVAPKPIIIDSESEEDNPFASISKAPINDLGEGGSKKDIKGKGKEIPPPPIEKPAPKKKGTEKKPKKKSQEFINEMSGPEVAQHMSGSHILIPSRFMGNPEATIYYTVVGAGSVTAISHAAIHSLHIQLLSLQDSMHRTAMEEEHLKMDLTAAGRPAMHFPCFLPDHLNDLSGPLRLLDHFHQEEATQDKKKFQVPIVAPMQHSSKDLGEGSSTGPGTPAHNGGDVLGNGEWQKTSGWK</sequence>
<keyword evidence="3" id="KW-1185">Reference proteome</keyword>
<reference evidence="3" key="1">
    <citation type="journal article" date="2017" name="Nat. Ecol. Evol.">
        <title>Genome expansion and lineage-specific genetic innovations in the forest pathogenic fungi Armillaria.</title>
        <authorList>
            <person name="Sipos G."/>
            <person name="Prasanna A.N."/>
            <person name="Walter M.C."/>
            <person name="O'Connor E."/>
            <person name="Balint B."/>
            <person name="Krizsan K."/>
            <person name="Kiss B."/>
            <person name="Hess J."/>
            <person name="Varga T."/>
            <person name="Slot J."/>
            <person name="Riley R."/>
            <person name="Boka B."/>
            <person name="Rigling D."/>
            <person name="Barry K."/>
            <person name="Lee J."/>
            <person name="Mihaltcheva S."/>
            <person name="LaButti K."/>
            <person name="Lipzen A."/>
            <person name="Waldron R."/>
            <person name="Moloney N.M."/>
            <person name="Sperisen C."/>
            <person name="Kredics L."/>
            <person name="Vagvoelgyi C."/>
            <person name="Patrignani A."/>
            <person name="Fitzpatrick D."/>
            <person name="Nagy I."/>
            <person name="Doyle S."/>
            <person name="Anderson J.B."/>
            <person name="Grigoriev I.V."/>
            <person name="Gueldener U."/>
            <person name="Muensterkoetter M."/>
            <person name="Nagy L.G."/>
        </authorList>
    </citation>
    <scope>NUCLEOTIDE SEQUENCE [LARGE SCALE GENOMIC DNA]</scope>
    <source>
        <strain evidence="3">28-4</strain>
    </source>
</reference>
<dbReference type="AlphaFoldDB" id="A0A2H3BTY5"/>
<dbReference type="EMBL" id="KZ293434">
    <property type="protein sequence ID" value="PBK68047.1"/>
    <property type="molecule type" value="Genomic_DNA"/>
</dbReference>
<organism evidence="2 3">
    <name type="scientific">Armillaria solidipes</name>
    <dbReference type="NCBI Taxonomy" id="1076256"/>
    <lineage>
        <taxon>Eukaryota</taxon>
        <taxon>Fungi</taxon>
        <taxon>Dikarya</taxon>
        <taxon>Basidiomycota</taxon>
        <taxon>Agaricomycotina</taxon>
        <taxon>Agaricomycetes</taxon>
        <taxon>Agaricomycetidae</taxon>
        <taxon>Agaricales</taxon>
        <taxon>Marasmiineae</taxon>
        <taxon>Physalacriaceae</taxon>
        <taxon>Armillaria</taxon>
    </lineage>
</organism>
<feature type="compositionally biased region" description="Basic residues" evidence="1">
    <location>
        <begin position="1"/>
        <end position="18"/>
    </location>
</feature>
<feature type="region of interest" description="Disordered" evidence="1">
    <location>
        <begin position="338"/>
        <end position="374"/>
    </location>
</feature>
<name>A0A2H3BTY5_9AGAR</name>
<evidence type="ECO:0000313" key="2">
    <source>
        <dbReference type="EMBL" id="PBK68047.1"/>
    </source>
</evidence>
<accession>A0A2H3BTY5</accession>